<evidence type="ECO:0000256" key="1">
    <source>
        <dbReference type="ARBA" id="ARBA00022614"/>
    </source>
</evidence>
<sequence>MEAYSLFQQIIRCGDLESYPLLEFLDLSHSHIQEIEDDTFGRLEMLETLFLDNNQLKSIPSSLPTSLEHLFLQSNEITEVLKTEGSLLDTSTNLPATTTTTPELSRVDQLNEQEKLHSTHIQDRQSEIRFINKNEI</sequence>
<dbReference type="InterPro" id="IPR032675">
    <property type="entry name" value="LRR_dom_sf"/>
</dbReference>
<dbReference type="InterPro" id="IPR003591">
    <property type="entry name" value="Leu-rich_rpt_typical-subtyp"/>
</dbReference>
<dbReference type="AlphaFoldDB" id="T1GAB4"/>
<dbReference type="SMART" id="SM00369">
    <property type="entry name" value="LRR_TYP"/>
    <property type="match status" value="2"/>
</dbReference>
<dbReference type="SUPFAM" id="SSF52058">
    <property type="entry name" value="L domain-like"/>
    <property type="match status" value="1"/>
</dbReference>
<dbReference type="Proteomes" id="UP000015102">
    <property type="component" value="Unassembled WGS sequence"/>
</dbReference>
<reference evidence="3" key="2">
    <citation type="submission" date="2015-06" db="UniProtKB">
        <authorList>
            <consortium name="EnsemblMetazoa"/>
        </authorList>
    </citation>
    <scope>IDENTIFICATION</scope>
</reference>
<protein>
    <submittedName>
        <fullName evidence="3">Uncharacterized protein</fullName>
    </submittedName>
</protein>
<reference evidence="4" key="1">
    <citation type="submission" date="2013-02" db="EMBL/GenBank/DDBJ databases">
        <authorList>
            <person name="Hughes D."/>
        </authorList>
    </citation>
    <scope>NUCLEOTIDE SEQUENCE</scope>
    <source>
        <strain>Durham</strain>
        <strain evidence="4">NC isolate 2 -- Noor lab</strain>
    </source>
</reference>
<dbReference type="Gene3D" id="3.80.10.10">
    <property type="entry name" value="Ribonuclease Inhibitor"/>
    <property type="match status" value="1"/>
</dbReference>
<dbReference type="Pfam" id="PF13855">
    <property type="entry name" value="LRR_8"/>
    <property type="match status" value="1"/>
</dbReference>
<dbReference type="PANTHER" id="PTHR45712:SF22">
    <property type="entry name" value="INSULIN-LIKE GROWTH FACTOR-BINDING PROTEIN COMPLEX ACID LABILE SUBUNIT"/>
    <property type="match status" value="1"/>
</dbReference>
<accession>T1GAB4</accession>
<dbReference type="EMBL" id="CAQQ02119841">
    <property type="status" value="NOT_ANNOTATED_CDS"/>
    <property type="molecule type" value="Genomic_DNA"/>
</dbReference>
<keyword evidence="2" id="KW-0677">Repeat</keyword>
<dbReference type="InterPro" id="IPR001611">
    <property type="entry name" value="Leu-rich_rpt"/>
</dbReference>
<organism evidence="3 4">
    <name type="scientific">Megaselia scalaris</name>
    <name type="common">Humpbacked fly</name>
    <name type="synonym">Phora scalaris</name>
    <dbReference type="NCBI Taxonomy" id="36166"/>
    <lineage>
        <taxon>Eukaryota</taxon>
        <taxon>Metazoa</taxon>
        <taxon>Ecdysozoa</taxon>
        <taxon>Arthropoda</taxon>
        <taxon>Hexapoda</taxon>
        <taxon>Insecta</taxon>
        <taxon>Pterygota</taxon>
        <taxon>Neoptera</taxon>
        <taxon>Endopterygota</taxon>
        <taxon>Diptera</taxon>
        <taxon>Brachycera</taxon>
        <taxon>Muscomorpha</taxon>
        <taxon>Platypezoidea</taxon>
        <taxon>Phoridae</taxon>
        <taxon>Megaseliini</taxon>
        <taxon>Megaselia</taxon>
    </lineage>
</organism>
<evidence type="ECO:0000256" key="2">
    <source>
        <dbReference type="ARBA" id="ARBA00022737"/>
    </source>
</evidence>
<keyword evidence="4" id="KW-1185">Reference proteome</keyword>
<proteinExistence type="predicted"/>
<dbReference type="HOGENOM" id="CLU_1877777_0_0_1"/>
<evidence type="ECO:0000313" key="3">
    <source>
        <dbReference type="EnsemblMetazoa" id="MESCA000168-PA"/>
    </source>
</evidence>
<dbReference type="PANTHER" id="PTHR45712">
    <property type="entry name" value="AGAP008170-PA"/>
    <property type="match status" value="1"/>
</dbReference>
<dbReference type="PROSITE" id="PS51450">
    <property type="entry name" value="LRR"/>
    <property type="match status" value="1"/>
</dbReference>
<dbReference type="InterPro" id="IPR050333">
    <property type="entry name" value="SLRP"/>
</dbReference>
<evidence type="ECO:0000313" key="4">
    <source>
        <dbReference type="Proteomes" id="UP000015102"/>
    </source>
</evidence>
<dbReference type="EnsemblMetazoa" id="MESCA000168-RA">
    <property type="protein sequence ID" value="MESCA000168-PA"/>
    <property type="gene ID" value="MESCA000168"/>
</dbReference>
<dbReference type="GO" id="GO:0005615">
    <property type="term" value="C:extracellular space"/>
    <property type="evidence" value="ECO:0007669"/>
    <property type="project" value="TreeGrafter"/>
</dbReference>
<name>T1GAB4_MEGSC</name>
<dbReference type="EMBL" id="CAQQ02119840">
    <property type="status" value="NOT_ANNOTATED_CDS"/>
    <property type="molecule type" value="Genomic_DNA"/>
</dbReference>
<dbReference type="STRING" id="36166.T1GAB4"/>
<keyword evidence="1" id="KW-0433">Leucine-rich repeat</keyword>